<protein>
    <submittedName>
        <fullName evidence="4">WxL domain-containing protein</fullName>
    </submittedName>
</protein>
<evidence type="ECO:0000313" key="5">
    <source>
        <dbReference type="Proteomes" id="UP001291930"/>
    </source>
</evidence>
<comment type="caution">
    <text evidence="4">The sequence shown here is derived from an EMBL/GenBank/DDBJ whole genome shotgun (WGS) entry which is preliminary data.</text>
</comment>
<sequence length="262" mass="27888">MKKATKKAAAIAAVLGVVSISPLSAYADEKNATYESNGVVEFIPSTDPTNPVDPTDPDPNPEKPVKPVDPTDPNGPNPGTNGPLSIDYASSLDFGVNKITNKDMTYYAKAQELRSDEGSTYVPNYVQISDNRGTNAGWTLTVKQEGQLSNDTTQNKELTGSQIQFVDPTVASKTEVTPPTPADVITLDPNGAESLVMSAKQSAGAGLWVDRWGTVEEMTGDQGEKVQKTKAISLTIPGKTPKDAVKYSTKLTWNVSDVPGNE</sequence>
<accession>A0ABU5K055</accession>
<evidence type="ECO:0000259" key="3">
    <source>
        <dbReference type="Pfam" id="PF13731"/>
    </source>
</evidence>
<keyword evidence="5" id="KW-1185">Reference proteome</keyword>
<dbReference type="InterPro" id="IPR027994">
    <property type="entry name" value="WxL_dom"/>
</dbReference>
<evidence type="ECO:0000256" key="1">
    <source>
        <dbReference type="SAM" id="MobiDB-lite"/>
    </source>
</evidence>
<dbReference type="Proteomes" id="UP001291930">
    <property type="component" value="Unassembled WGS sequence"/>
</dbReference>
<feature type="compositionally biased region" description="Low complexity" evidence="1">
    <location>
        <begin position="44"/>
        <end position="53"/>
    </location>
</feature>
<feature type="chain" id="PRO_5046275550" evidence="2">
    <location>
        <begin position="28"/>
        <end position="262"/>
    </location>
</feature>
<keyword evidence="2" id="KW-0732">Signal</keyword>
<feature type="region of interest" description="Disordered" evidence="1">
    <location>
        <begin position="38"/>
        <end position="86"/>
    </location>
</feature>
<proteinExistence type="predicted"/>
<dbReference type="Pfam" id="PF13731">
    <property type="entry name" value="WxL"/>
    <property type="match status" value="1"/>
</dbReference>
<evidence type="ECO:0000313" key="4">
    <source>
        <dbReference type="EMBL" id="MDZ5609064.1"/>
    </source>
</evidence>
<gene>
    <name evidence="4" type="ORF">U2I54_18835</name>
</gene>
<dbReference type="RefSeq" id="WP_374218628.1">
    <property type="nucleotide sequence ID" value="NZ_JAXOVW010000048.1"/>
</dbReference>
<feature type="domain" description="WxL" evidence="3">
    <location>
        <begin position="30"/>
        <end position="259"/>
    </location>
</feature>
<dbReference type="EMBL" id="JAXOVW010000048">
    <property type="protein sequence ID" value="MDZ5609064.1"/>
    <property type="molecule type" value="Genomic_DNA"/>
</dbReference>
<organism evidence="4 5">
    <name type="scientific">Bacillus bingmayongensis</name>
    <dbReference type="NCBI Taxonomy" id="1150157"/>
    <lineage>
        <taxon>Bacteria</taxon>
        <taxon>Bacillati</taxon>
        <taxon>Bacillota</taxon>
        <taxon>Bacilli</taxon>
        <taxon>Bacillales</taxon>
        <taxon>Bacillaceae</taxon>
        <taxon>Bacillus</taxon>
    </lineage>
</organism>
<feature type="signal peptide" evidence="2">
    <location>
        <begin position="1"/>
        <end position="27"/>
    </location>
</feature>
<feature type="compositionally biased region" description="Low complexity" evidence="1">
    <location>
        <begin position="71"/>
        <end position="83"/>
    </location>
</feature>
<name>A0ABU5K055_9BACI</name>
<evidence type="ECO:0000256" key="2">
    <source>
        <dbReference type="SAM" id="SignalP"/>
    </source>
</evidence>
<reference evidence="5" key="1">
    <citation type="submission" date="2023-11" db="EMBL/GenBank/DDBJ databases">
        <title>Genome Sequence of Bacillus pseudomycoides stain BUPM19.</title>
        <authorList>
            <person name="Farhat A."/>
        </authorList>
    </citation>
    <scope>NUCLEOTIDE SEQUENCE [LARGE SCALE GENOMIC DNA]</scope>
    <source>
        <strain evidence="5">BUPM19</strain>
    </source>
</reference>